<reference evidence="2 3" key="1">
    <citation type="submission" date="2022-12" db="EMBL/GenBank/DDBJ databases">
        <title>Dasania phycosphaerae sp. nov., isolated from particulate material of the south coast of Korea.</title>
        <authorList>
            <person name="Jiang Y."/>
        </authorList>
    </citation>
    <scope>NUCLEOTIDE SEQUENCE [LARGE SCALE GENOMIC DNA]</scope>
    <source>
        <strain evidence="2 3">GY-19</strain>
    </source>
</reference>
<protein>
    <submittedName>
        <fullName evidence="2">Uncharacterized protein</fullName>
    </submittedName>
</protein>
<evidence type="ECO:0000256" key="1">
    <source>
        <dbReference type="SAM" id="SignalP"/>
    </source>
</evidence>
<organism evidence="2 3">
    <name type="scientific">Dasania phycosphaerae</name>
    <dbReference type="NCBI Taxonomy" id="2950436"/>
    <lineage>
        <taxon>Bacteria</taxon>
        <taxon>Pseudomonadati</taxon>
        <taxon>Pseudomonadota</taxon>
        <taxon>Gammaproteobacteria</taxon>
        <taxon>Cellvibrionales</taxon>
        <taxon>Spongiibacteraceae</taxon>
        <taxon>Dasania</taxon>
    </lineage>
</organism>
<name>A0A9J6RL98_9GAMM</name>
<evidence type="ECO:0000313" key="3">
    <source>
        <dbReference type="Proteomes" id="UP001069090"/>
    </source>
</evidence>
<dbReference type="Proteomes" id="UP001069090">
    <property type="component" value="Unassembled WGS sequence"/>
</dbReference>
<evidence type="ECO:0000313" key="2">
    <source>
        <dbReference type="EMBL" id="MCZ0864959.1"/>
    </source>
</evidence>
<feature type="chain" id="PRO_5039930704" evidence="1">
    <location>
        <begin position="25"/>
        <end position="566"/>
    </location>
</feature>
<dbReference type="RefSeq" id="WP_258331110.1">
    <property type="nucleotide sequence ID" value="NZ_JAPTGG010000004.1"/>
</dbReference>
<dbReference type="AlphaFoldDB" id="A0A9J6RL98"/>
<keyword evidence="3" id="KW-1185">Reference proteome</keyword>
<keyword evidence="1" id="KW-0732">Signal</keyword>
<feature type="signal peptide" evidence="1">
    <location>
        <begin position="1"/>
        <end position="24"/>
    </location>
</feature>
<accession>A0A9J6RL98</accession>
<gene>
    <name evidence="2" type="ORF">O0V09_07085</name>
</gene>
<sequence length="566" mass="64335">MAVRPSPFNTCFCLLVLATTSAKADHMVCEPQAAGSGQTTPLEQVAVKHITINNRPIFEEDDKAIWLHYLANNLHIKTQPHIIENHLSFEKGDTISLDDVEESERLLRQLDYLRDANVRFEKDCNHQPNGNINVTTWDHWTLYPKINFSRSGGENKYSYGLKDDNLLGLGIQGNFRYFADKDRTGYGIKVDAPITYIKHSELSLAAFDNDDGYRYGIAWRKPFYTLNTTDSYYFDNDHSKQDLHIDQNGDDENVFIAKRKFFETGYGWSQGKVDGWTRRWTLGLTASDESFAPIMDSNDVSLAVPNDRHYIYPWLQYQVIEDDFEVISDVHFIHEKEDHHLGWRRFIRLGFEADNDDSDKDYAGHLRASISKGMLVGKHLWFGSASGTVDFGVAEDDYYKASAGFEYFYNWTPANKLYVKTEITLSGNNYIDQPITLGGNREDDDNSFGFSPAAQPTVRGYPSQYQHGNNRWQTTVEARHYPSIELYRLVRVAWVGFIDAGRASGTENIVSNNEQSGTLASIGFGLRLASIRSSGQNVIHIDIAKPLTTGDNVDSWSISAHAEKKF</sequence>
<dbReference type="EMBL" id="JAPTGG010000004">
    <property type="protein sequence ID" value="MCZ0864959.1"/>
    <property type="molecule type" value="Genomic_DNA"/>
</dbReference>
<comment type="caution">
    <text evidence="2">The sequence shown here is derived from an EMBL/GenBank/DDBJ whole genome shotgun (WGS) entry which is preliminary data.</text>
</comment>
<proteinExistence type="predicted"/>
<dbReference type="Gene3D" id="3.10.20.310">
    <property type="entry name" value="membrane protein fhac"/>
    <property type="match status" value="1"/>
</dbReference>